<protein>
    <submittedName>
        <fullName evidence="1">Uncharacterized protein</fullName>
    </submittedName>
</protein>
<reference evidence="1 2" key="1">
    <citation type="submission" date="2018-08" db="EMBL/GenBank/DDBJ databases">
        <title>A genome reference for cultivated species of the human gut microbiota.</title>
        <authorList>
            <person name="Zou Y."/>
            <person name="Xue W."/>
            <person name="Luo G."/>
        </authorList>
    </citation>
    <scope>NUCLEOTIDE SEQUENCE [LARGE SCALE GENOMIC DNA]</scope>
    <source>
        <strain evidence="1 2">AM34-3LB</strain>
    </source>
</reference>
<dbReference type="Proteomes" id="UP000284621">
    <property type="component" value="Unassembled WGS sequence"/>
</dbReference>
<organism evidence="1 2">
    <name type="scientific">Anaerobutyricum hallii</name>
    <dbReference type="NCBI Taxonomy" id="39488"/>
    <lineage>
        <taxon>Bacteria</taxon>
        <taxon>Bacillati</taxon>
        <taxon>Bacillota</taxon>
        <taxon>Clostridia</taxon>
        <taxon>Lachnospirales</taxon>
        <taxon>Lachnospiraceae</taxon>
        <taxon>Anaerobutyricum</taxon>
    </lineage>
</organism>
<comment type="caution">
    <text evidence="1">The sequence shown here is derived from an EMBL/GenBank/DDBJ whole genome shotgun (WGS) entry which is preliminary data.</text>
</comment>
<proteinExistence type="predicted"/>
<evidence type="ECO:0000313" key="2">
    <source>
        <dbReference type="Proteomes" id="UP000284621"/>
    </source>
</evidence>
<gene>
    <name evidence="1" type="ORF">DW833_08940</name>
</gene>
<sequence length="163" mass="18615">MANEENLKKGEPYRFRAGEKQVEIARKGGIASGEARRRKKAMRDTAKMMMDMTIPDNLTQLKAKLKAMGVDEEDITYQAAVMVGVINQAIKGNTRAASFLRDTMGENPSLMLREKELEQRNAEFEYKKQMDAEQRSKEEETSTLADVIEEAYRKRMEGEKDAE</sequence>
<keyword evidence="2" id="KW-1185">Reference proteome</keyword>
<name>A0A414B558_9FIRM</name>
<dbReference type="RefSeq" id="WP_118381214.1">
    <property type="nucleotide sequence ID" value="NZ_CABJFJ010000009.1"/>
</dbReference>
<dbReference type="AlphaFoldDB" id="A0A414B558"/>
<dbReference type="EMBL" id="QSID01000009">
    <property type="protein sequence ID" value="RHC64179.1"/>
    <property type="molecule type" value="Genomic_DNA"/>
</dbReference>
<evidence type="ECO:0000313" key="1">
    <source>
        <dbReference type="EMBL" id="RHC64179.1"/>
    </source>
</evidence>
<accession>A0A414B558</accession>